<evidence type="ECO:0000259" key="1">
    <source>
        <dbReference type="Pfam" id="PF01610"/>
    </source>
</evidence>
<sequence>VEGINNKIKMIKRKAYGFRDEKYFELILLGLYDETNAIMR</sequence>
<evidence type="ECO:0000313" key="2">
    <source>
        <dbReference type="EMBL" id="PDP59984.1"/>
    </source>
</evidence>
<reference evidence="2 3" key="1">
    <citation type="submission" date="2017-09" db="EMBL/GenBank/DDBJ databases">
        <title>Phase variable restriction modification systems are present in the genome sequences of periodontal pathogens Prevotella intermedia, Tannerella forsythia and Porphyromonas gingivalis.</title>
        <authorList>
            <person name="Haigh R.D."/>
            <person name="Crawford L."/>
            <person name="Ralph J."/>
            <person name="Wanford J."/>
            <person name="Vartoukian S.R."/>
            <person name="Hijazib K."/>
            <person name="Wade W."/>
            <person name="Oggioni M.R."/>
        </authorList>
    </citation>
    <scope>NUCLEOTIDE SEQUENCE [LARGE SCALE GENOMIC DNA]</scope>
    <source>
        <strain evidence="2 3">WW2834</strain>
    </source>
</reference>
<dbReference type="Proteomes" id="UP000219058">
    <property type="component" value="Unassembled WGS sequence"/>
</dbReference>
<dbReference type="RefSeq" id="WP_144009856.1">
    <property type="nucleotide sequence ID" value="NZ_JAHXOD010000016.1"/>
</dbReference>
<evidence type="ECO:0000313" key="3">
    <source>
        <dbReference type="Proteomes" id="UP000219058"/>
    </source>
</evidence>
<proteinExistence type="predicted"/>
<organism evidence="2 3">
    <name type="scientific">Prevotella intermedia</name>
    <dbReference type="NCBI Taxonomy" id="28131"/>
    <lineage>
        <taxon>Bacteria</taxon>
        <taxon>Pseudomonadati</taxon>
        <taxon>Bacteroidota</taxon>
        <taxon>Bacteroidia</taxon>
        <taxon>Bacteroidales</taxon>
        <taxon>Prevotellaceae</taxon>
        <taxon>Prevotella</taxon>
    </lineage>
</organism>
<feature type="domain" description="Transposase IS204/IS1001/IS1096/IS1165 DDE" evidence="1">
    <location>
        <begin position="1"/>
        <end position="27"/>
    </location>
</feature>
<dbReference type="InterPro" id="IPR002560">
    <property type="entry name" value="Transposase_DDE"/>
</dbReference>
<dbReference type="Pfam" id="PF01610">
    <property type="entry name" value="DDE_Tnp_ISL3"/>
    <property type="match status" value="1"/>
</dbReference>
<dbReference type="AlphaFoldDB" id="A0A2A6EEU0"/>
<name>A0A2A6EEU0_PREIN</name>
<accession>A0A2A6EEU0</accession>
<comment type="caution">
    <text evidence="2">The sequence shown here is derived from an EMBL/GenBank/DDBJ whole genome shotgun (WGS) entry which is preliminary data.</text>
</comment>
<protein>
    <recommendedName>
        <fullName evidence="1">Transposase IS204/IS1001/IS1096/IS1165 DDE domain-containing protein</fullName>
    </recommendedName>
</protein>
<dbReference type="EMBL" id="NSLY01000020">
    <property type="protein sequence ID" value="PDP59984.1"/>
    <property type="molecule type" value="Genomic_DNA"/>
</dbReference>
<gene>
    <name evidence="2" type="ORF">CLI71_08035</name>
</gene>
<feature type="non-terminal residue" evidence="2">
    <location>
        <position position="1"/>
    </location>
</feature>